<proteinExistence type="predicted"/>
<keyword evidence="2" id="KW-1185">Reference proteome</keyword>
<protein>
    <submittedName>
        <fullName evidence="1">Uncharacterized protein</fullName>
    </submittedName>
</protein>
<evidence type="ECO:0000313" key="2">
    <source>
        <dbReference type="Proteomes" id="UP000192738"/>
    </source>
</evidence>
<evidence type="ECO:0000313" key="1">
    <source>
        <dbReference type="EMBL" id="SMC95939.1"/>
    </source>
</evidence>
<organism evidence="1 2">
    <name type="scientific">Sporomusa malonica</name>
    <dbReference type="NCBI Taxonomy" id="112901"/>
    <lineage>
        <taxon>Bacteria</taxon>
        <taxon>Bacillati</taxon>
        <taxon>Bacillota</taxon>
        <taxon>Negativicutes</taxon>
        <taxon>Selenomonadales</taxon>
        <taxon>Sporomusaceae</taxon>
        <taxon>Sporomusa</taxon>
    </lineage>
</organism>
<gene>
    <name evidence="1" type="ORF">SAMN04488500_11571</name>
</gene>
<sequence length="39" mass="4412">MAKLGHFWPDSLIFSIKSKAHAVGLTFTDFLTLIDFMVI</sequence>
<dbReference type="AlphaFoldDB" id="A0A1W2DEH8"/>
<dbReference type="Proteomes" id="UP000192738">
    <property type="component" value="Unassembled WGS sequence"/>
</dbReference>
<dbReference type="STRING" id="112901.SAMN04488500_11571"/>
<accession>A0A1W2DEH8</accession>
<name>A0A1W2DEH8_9FIRM</name>
<dbReference type="EMBL" id="FWXI01000015">
    <property type="protein sequence ID" value="SMC95939.1"/>
    <property type="molecule type" value="Genomic_DNA"/>
</dbReference>
<reference evidence="1 2" key="1">
    <citation type="submission" date="2017-04" db="EMBL/GenBank/DDBJ databases">
        <authorList>
            <person name="Afonso C.L."/>
            <person name="Miller P.J."/>
            <person name="Scott M.A."/>
            <person name="Spackman E."/>
            <person name="Goraichik I."/>
            <person name="Dimitrov K.M."/>
            <person name="Suarez D.L."/>
            <person name="Swayne D.E."/>
        </authorList>
    </citation>
    <scope>NUCLEOTIDE SEQUENCE [LARGE SCALE GENOMIC DNA]</scope>
    <source>
        <strain evidence="1 2">DSM 5090</strain>
    </source>
</reference>